<name>A0A1G5VYF3_9EURY</name>
<keyword evidence="3" id="KW-1185">Reference proteome</keyword>
<organism evidence="2 3">
    <name type="scientific">Methanobrevibacter millerae</name>
    <dbReference type="NCBI Taxonomy" id="230361"/>
    <lineage>
        <taxon>Archaea</taxon>
        <taxon>Methanobacteriati</taxon>
        <taxon>Methanobacteriota</taxon>
        <taxon>Methanomada group</taxon>
        <taxon>Methanobacteria</taxon>
        <taxon>Methanobacteriales</taxon>
        <taxon>Methanobacteriaceae</taxon>
        <taxon>Methanobrevibacter</taxon>
    </lineage>
</organism>
<gene>
    <name evidence="2" type="ORF">SAMN02910315_01015</name>
</gene>
<accession>A0A1G5VYF3</accession>
<dbReference type="Proteomes" id="UP000323439">
    <property type="component" value="Unassembled WGS sequence"/>
</dbReference>
<keyword evidence="1" id="KW-1133">Transmembrane helix</keyword>
<evidence type="ECO:0000256" key="1">
    <source>
        <dbReference type="SAM" id="Phobius"/>
    </source>
</evidence>
<evidence type="ECO:0000313" key="3">
    <source>
        <dbReference type="Proteomes" id="UP000323439"/>
    </source>
</evidence>
<keyword evidence="1" id="KW-0812">Transmembrane</keyword>
<feature type="transmembrane region" description="Helical" evidence="1">
    <location>
        <begin position="32"/>
        <end position="52"/>
    </location>
</feature>
<dbReference type="EMBL" id="FMXB01000006">
    <property type="protein sequence ID" value="SDA50889.1"/>
    <property type="molecule type" value="Genomic_DNA"/>
</dbReference>
<sequence length="223" mass="24788">MCNLNYSYSKVYIAVYIYYHKCFNVIIMKRKIMLGIFIIAIICISSGAYAVLSENATVSNDDTTNIADNDIQINTDNSKLIPVQDDSISTQIAQSGVIKEEAKDLVYIGKYAHYNVEDGLADRYIICVECGGFVAIGEVTNPLPDAALCHHFMGYLGSGYKEGSYSHDDAYNLWEISGYKVYDDGSKVHEDNIINEEIIKQCTNPDDEVPLVDLTPCDDSITS</sequence>
<reference evidence="2 3" key="1">
    <citation type="submission" date="2016-10" db="EMBL/GenBank/DDBJ databases">
        <authorList>
            <person name="Varghese N."/>
            <person name="Submissions S."/>
        </authorList>
    </citation>
    <scope>NUCLEOTIDE SEQUENCE [LARGE SCALE GENOMIC DNA]</scope>
    <source>
        <strain evidence="2 3">DSM 16643</strain>
    </source>
</reference>
<evidence type="ECO:0000313" key="2">
    <source>
        <dbReference type="EMBL" id="SDA50889.1"/>
    </source>
</evidence>
<keyword evidence="1" id="KW-0472">Membrane</keyword>
<proteinExistence type="predicted"/>
<dbReference type="AlphaFoldDB" id="A0A1G5VYF3"/>
<protein>
    <submittedName>
        <fullName evidence="2">Uncharacterized protein</fullName>
    </submittedName>
</protein>